<gene>
    <name evidence="1" type="ORF">OWV82_024355</name>
</gene>
<reference evidence="1 2" key="1">
    <citation type="journal article" date="2023" name="Science">
        <title>Complex scaffold remodeling in plant triterpene biosynthesis.</title>
        <authorList>
            <person name="De La Pena R."/>
            <person name="Hodgson H."/>
            <person name="Liu J.C."/>
            <person name="Stephenson M.J."/>
            <person name="Martin A.C."/>
            <person name="Owen C."/>
            <person name="Harkess A."/>
            <person name="Leebens-Mack J."/>
            <person name="Jimenez L.E."/>
            <person name="Osbourn A."/>
            <person name="Sattely E.S."/>
        </authorList>
    </citation>
    <scope>NUCLEOTIDE SEQUENCE [LARGE SCALE GENOMIC DNA]</scope>
    <source>
        <strain evidence="2">cv. JPN11</strain>
        <tissue evidence="1">Leaf</tissue>
    </source>
</reference>
<proteinExistence type="predicted"/>
<name>A0ACC1WPR0_MELAZ</name>
<keyword evidence="2" id="KW-1185">Reference proteome</keyword>
<organism evidence="1 2">
    <name type="scientific">Melia azedarach</name>
    <name type="common">Chinaberry tree</name>
    <dbReference type="NCBI Taxonomy" id="155640"/>
    <lineage>
        <taxon>Eukaryota</taxon>
        <taxon>Viridiplantae</taxon>
        <taxon>Streptophyta</taxon>
        <taxon>Embryophyta</taxon>
        <taxon>Tracheophyta</taxon>
        <taxon>Spermatophyta</taxon>
        <taxon>Magnoliopsida</taxon>
        <taxon>eudicotyledons</taxon>
        <taxon>Gunneridae</taxon>
        <taxon>Pentapetalae</taxon>
        <taxon>rosids</taxon>
        <taxon>malvids</taxon>
        <taxon>Sapindales</taxon>
        <taxon>Meliaceae</taxon>
        <taxon>Melia</taxon>
    </lineage>
</organism>
<evidence type="ECO:0000313" key="2">
    <source>
        <dbReference type="Proteomes" id="UP001164539"/>
    </source>
</evidence>
<evidence type="ECO:0000313" key="1">
    <source>
        <dbReference type="EMBL" id="KAJ4701060.1"/>
    </source>
</evidence>
<comment type="caution">
    <text evidence="1">The sequence shown here is derived from an EMBL/GenBank/DDBJ whole genome shotgun (WGS) entry which is preliminary data.</text>
</comment>
<dbReference type="Proteomes" id="UP001164539">
    <property type="component" value="Chromosome 14"/>
</dbReference>
<sequence>MLENSSRSSQQESSSSEDTHLSTLRRIREFCEATKSGHFHLNKDQLQLNELDEIRHEAYENATIYKEKTKLQHDKRLLRKTFHEGQKVLLYNSRLKLFPGKLMSRWNGPYVVHKVFSYGAVELIKEQGGEPFKVNGHRLKPYLDAIEDLTRTDLNLEDPHYA</sequence>
<accession>A0ACC1WPR0</accession>
<dbReference type="EMBL" id="CM051407">
    <property type="protein sequence ID" value="KAJ4701060.1"/>
    <property type="molecule type" value="Genomic_DNA"/>
</dbReference>
<protein>
    <submittedName>
        <fullName evidence="1">Pol polyprotein</fullName>
    </submittedName>
</protein>